<protein>
    <submittedName>
        <fullName evidence="1">Uncharacterized protein</fullName>
    </submittedName>
</protein>
<sequence>MQQIKTSYAITAYCFKQSSPIFCHTILHRLPPHHPRLTLGLLLVLPFTIASHLQDDMNAQVKRVDFDLLSRQGANTCRPSSSSMFGGQHDNCSAVCLEEAERARPEPLRMQSYKYPEAGNEEIAARAVELGEKDTLDCELNELLNCKCKEHEIEQLLQAVPGLFLYQPHHKHHHQQQQQMLMSRHDFGLPQAPYLFPPCNQWLTPARCGATGFAASRLNQSHITNATSEGTTTDETGRQVVTSQSVPHTQQLFFFTSCFPPLSGQKCHHSNSQSPAKTVASNDRNISTISATLSTPSTTRTTATSLALITEVGSSSVAFSNTGQQAYLNASADKSSECRHWQSGLKIN</sequence>
<reference evidence="1" key="1">
    <citation type="submission" date="2018-11" db="EMBL/GenBank/DDBJ databases">
        <authorList>
            <consortium name="Pathogen Informatics"/>
        </authorList>
    </citation>
    <scope>NUCLEOTIDE SEQUENCE</scope>
</reference>
<accession>A0A3S5FGC1</accession>
<comment type="caution">
    <text evidence="1">The sequence shown here is derived from an EMBL/GenBank/DDBJ whole genome shotgun (WGS) entry which is preliminary data.</text>
</comment>
<dbReference type="Proteomes" id="UP000784294">
    <property type="component" value="Unassembled WGS sequence"/>
</dbReference>
<dbReference type="EMBL" id="CAAALY010254395">
    <property type="protein sequence ID" value="VEL37238.1"/>
    <property type="molecule type" value="Genomic_DNA"/>
</dbReference>
<evidence type="ECO:0000313" key="2">
    <source>
        <dbReference type="Proteomes" id="UP000784294"/>
    </source>
</evidence>
<keyword evidence="2" id="KW-1185">Reference proteome</keyword>
<name>A0A3S5FGC1_9PLAT</name>
<dbReference type="AlphaFoldDB" id="A0A3S5FGC1"/>
<evidence type="ECO:0000313" key="1">
    <source>
        <dbReference type="EMBL" id="VEL37238.1"/>
    </source>
</evidence>
<organism evidence="1 2">
    <name type="scientific">Protopolystoma xenopodis</name>
    <dbReference type="NCBI Taxonomy" id="117903"/>
    <lineage>
        <taxon>Eukaryota</taxon>
        <taxon>Metazoa</taxon>
        <taxon>Spiralia</taxon>
        <taxon>Lophotrochozoa</taxon>
        <taxon>Platyhelminthes</taxon>
        <taxon>Monogenea</taxon>
        <taxon>Polyopisthocotylea</taxon>
        <taxon>Polystomatidea</taxon>
        <taxon>Polystomatidae</taxon>
        <taxon>Protopolystoma</taxon>
    </lineage>
</organism>
<proteinExistence type="predicted"/>
<gene>
    <name evidence="1" type="ORF">PXEA_LOCUS30678</name>
</gene>